<keyword evidence="4" id="KW-0749">Sporulation</keyword>
<dbReference type="Proteomes" id="UP000199063">
    <property type="component" value="Unassembled WGS sequence"/>
</dbReference>
<evidence type="ECO:0000256" key="2">
    <source>
        <dbReference type="ARBA" id="ARBA00009323"/>
    </source>
</evidence>
<evidence type="ECO:0000256" key="6">
    <source>
        <dbReference type="ARBA" id="ARBA00023306"/>
    </source>
</evidence>
<sequence length="140" mass="15438">MKSMRTVIQGLSVRLVVSQEMSLSMCMRLRYEPSDPYAVRVAFTADGSDEAVEWIIGRDLLIDGLKGPVGEGDVQIWPAGERDRGAVYIVLKPPDGVALLEATAQDIKRFLHETEALVPRGSESERIDSDAMLRHLLAEG</sequence>
<accession>A0A1H0DC80</accession>
<dbReference type="OrthoDB" id="3853096at2"/>
<comment type="subcellular location">
    <subcellularLocation>
        <location evidence="1">Cell septum</location>
    </subcellularLocation>
</comment>
<reference evidence="8" key="1">
    <citation type="submission" date="2016-10" db="EMBL/GenBank/DDBJ databases">
        <authorList>
            <person name="Varghese N."/>
            <person name="Submissions S."/>
        </authorList>
    </citation>
    <scope>NUCLEOTIDE SEQUENCE [LARGE SCALE GENOMIC DNA]</scope>
    <source>
        <strain evidence="8">CGMCC 4.7042</strain>
    </source>
</reference>
<keyword evidence="5" id="KW-0717">Septation</keyword>
<protein>
    <submittedName>
        <fullName evidence="7">Streptomyces sporulation and cell division protein, SsgA</fullName>
    </submittedName>
</protein>
<dbReference type="Pfam" id="PF04686">
    <property type="entry name" value="SsgA"/>
    <property type="match status" value="1"/>
</dbReference>
<dbReference type="Gene3D" id="2.30.31.20">
    <property type="entry name" value="Sporulation-specific cell division protein SsgB"/>
    <property type="match status" value="1"/>
</dbReference>
<dbReference type="InterPro" id="IPR006776">
    <property type="entry name" value="SsgB"/>
</dbReference>
<comment type="similarity">
    <text evidence="2">Belongs to the SsgA family.</text>
</comment>
<evidence type="ECO:0000313" key="7">
    <source>
        <dbReference type="EMBL" id="SDN67847.1"/>
    </source>
</evidence>
<dbReference type="AlphaFoldDB" id="A0A1H0DC80"/>
<dbReference type="InterPro" id="IPR038658">
    <property type="entry name" value="SsgB_sf"/>
</dbReference>
<dbReference type="STRING" id="1196353.SAMN05444921_13325"/>
<evidence type="ECO:0000256" key="3">
    <source>
        <dbReference type="ARBA" id="ARBA00022618"/>
    </source>
</evidence>
<keyword evidence="8" id="KW-1185">Reference proteome</keyword>
<dbReference type="GO" id="GO:0000917">
    <property type="term" value="P:division septum assembly"/>
    <property type="evidence" value="ECO:0007669"/>
    <property type="project" value="UniProtKB-KW"/>
</dbReference>
<dbReference type="EMBL" id="FNHI01000033">
    <property type="protein sequence ID" value="SDN67847.1"/>
    <property type="molecule type" value="Genomic_DNA"/>
</dbReference>
<evidence type="ECO:0000256" key="5">
    <source>
        <dbReference type="ARBA" id="ARBA00023210"/>
    </source>
</evidence>
<keyword evidence="3 7" id="KW-0132">Cell division</keyword>
<dbReference type="GeneID" id="40834087"/>
<dbReference type="GO" id="GO:0030435">
    <property type="term" value="P:sporulation resulting in formation of a cellular spore"/>
    <property type="evidence" value="ECO:0007669"/>
    <property type="project" value="UniProtKB-KW"/>
</dbReference>
<keyword evidence="6" id="KW-0131">Cell cycle</keyword>
<organism evidence="7 8">
    <name type="scientific">Streptomyces wuyuanensis</name>
    <dbReference type="NCBI Taxonomy" id="1196353"/>
    <lineage>
        <taxon>Bacteria</taxon>
        <taxon>Bacillati</taxon>
        <taxon>Actinomycetota</taxon>
        <taxon>Actinomycetes</taxon>
        <taxon>Kitasatosporales</taxon>
        <taxon>Streptomycetaceae</taxon>
        <taxon>Streptomyces</taxon>
    </lineage>
</organism>
<proteinExistence type="inferred from homology"/>
<gene>
    <name evidence="7" type="ORF">SAMN05444921_13325</name>
</gene>
<dbReference type="GO" id="GO:0030428">
    <property type="term" value="C:cell septum"/>
    <property type="evidence" value="ECO:0007669"/>
    <property type="project" value="UniProtKB-SubCell"/>
</dbReference>
<evidence type="ECO:0000256" key="4">
    <source>
        <dbReference type="ARBA" id="ARBA00022969"/>
    </source>
</evidence>
<evidence type="ECO:0000256" key="1">
    <source>
        <dbReference type="ARBA" id="ARBA00004431"/>
    </source>
</evidence>
<evidence type="ECO:0000313" key="8">
    <source>
        <dbReference type="Proteomes" id="UP000199063"/>
    </source>
</evidence>
<dbReference type="RefSeq" id="WP_093662049.1">
    <property type="nucleotide sequence ID" value="NZ_FNHI01000033.1"/>
</dbReference>
<name>A0A1H0DC80_9ACTN</name>